<keyword evidence="11" id="KW-1185">Reference proteome</keyword>
<keyword evidence="7" id="KW-1133">Transmembrane helix</keyword>
<proteinExistence type="predicted"/>
<dbReference type="Pfam" id="PF00672">
    <property type="entry name" value="HAMP"/>
    <property type="match status" value="1"/>
</dbReference>
<dbReference type="Pfam" id="PF02518">
    <property type="entry name" value="HATPase_c"/>
    <property type="match status" value="1"/>
</dbReference>
<dbReference type="PATRIC" id="fig|1385369.3.peg.5301"/>
<evidence type="ECO:0000259" key="8">
    <source>
        <dbReference type="PROSITE" id="PS50109"/>
    </source>
</evidence>
<evidence type="ECO:0000256" key="7">
    <source>
        <dbReference type="SAM" id="Phobius"/>
    </source>
</evidence>
<dbReference type="CDD" id="cd06225">
    <property type="entry name" value="HAMP"/>
    <property type="match status" value="1"/>
</dbReference>
<dbReference type="InterPro" id="IPR005467">
    <property type="entry name" value="His_kinase_dom"/>
</dbReference>
<keyword evidence="7" id="KW-0472">Membrane</keyword>
<dbReference type="Gene3D" id="3.30.565.10">
    <property type="entry name" value="Histidine kinase-like ATPase, C-terminal domain"/>
    <property type="match status" value="1"/>
</dbReference>
<dbReference type="InterPro" id="IPR004358">
    <property type="entry name" value="Sig_transdc_His_kin-like_C"/>
</dbReference>
<evidence type="ECO:0000313" key="10">
    <source>
        <dbReference type="EMBL" id="EWY37677.1"/>
    </source>
</evidence>
<evidence type="ECO:0000259" key="9">
    <source>
        <dbReference type="PROSITE" id="PS50885"/>
    </source>
</evidence>
<dbReference type="STRING" id="1385369.N825_16630"/>
<keyword evidence="7" id="KW-0812">Transmembrane</keyword>
<dbReference type="InterPro" id="IPR036890">
    <property type="entry name" value="HATPase_C_sf"/>
</dbReference>
<dbReference type="PANTHER" id="PTHR43065">
    <property type="entry name" value="SENSOR HISTIDINE KINASE"/>
    <property type="match status" value="1"/>
</dbReference>
<sequence>MAAVVPLRHSLLARTLAVICLPLMVAVAIAVLAAITFTSRDAANALDDRARRIAGILAGAAAEILWNVDDMAARALLQPVANDPDFLSVAILDASGAPFAALGDVAAAAGKDDVDERVTLEHHPPGRSAARPIGTLELRLSGRRAAELAADRARAIALAGAVLLTVVAATLLLILRGVTEPVRAMTLAMSELAASRTSIEIPARGRRDEIGHMAAALATLREHEDERLRFIGRQSHLMEEIERTVEERTAELQAALDTLRLAQGELVRTEKMAALGGMVAAMAHEINTPLGNSLTVATTLADEIERFQAMVAGKELRRSALREASESFATGGRLLVANLTRAAELIGSFKRVAVDQTSELRRGFDLAGVCGEIVTTLWPSHKNSGVRIDLAVPPDIVMDSYPGALGQVLGNLVVNAFIHAFDGVPPGTIRIVATPADGGDVVMIEVIDDGRGIPAADLPRIFDPFFTTKLGFGGSGLGLHITYALVSRVLGGRITVASRPGEGTRFTMTLNRVAPRG</sequence>
<dbReference type="InterPro" id="IPR003660">
    <property type="entry name" value="HAMP_dom"/>
</dbReference>
<organism evidence="10 11">
    <name type="scientific">Skermanella stibiiresistens SB22</name>
    <dbReference type="NCBI Taxonomy" id="1385369"/>
    <lineage>
        <taxon>Bacteria</taxon>
        <taxon>Pseudomonadati</taxon>
        <taxon>Pseudomonadota</taxon>
        <taxon>Alphaproteobacteria</taxon>
        <taxon>Rhodospirillales</taxon>
        <taxon>Azospirillaceae</taxon>
        <taxon>Skermanella</taxon>
    </lineage>
</organism>
<evidence type="ECO:0000256" key="4">
    <source>
        <dbReference type="ARBA" id="ARBA00022553"/>
    </source>
</evidence>
<dbReference type="GO" id="GO:0016020">
    <property type="term" value="C:membrane"/>
    <property type="evidence" value="ECO:0007669"/>
    <property type="project" value="UniProtKB-SubCell"/>
</dbReference>
<comment type="subcellular location">
    <subcellularLocation>
        <location evidence="2">Membrane</location>
    </subcellularLocation>
</comment>
<dbReference type="GO" id="GO:0004673">
    <property type="term" value="F:protein histidine kinase activity"/>
    <property type="evidence" value="ECO:0007669"/>
    <property type="project" value="UniProtKB-EC"/>
</dbReference>
<feature type="domain" description="Histidine kinase" evidence="8">
    <location>
        <begin position="281"/>
        <end position="514"/>
    </location>
</feature>
<comment type="caution">
    <text evidence="10">The sequence shown here is derived from an EMBL/GenBank/DDBJ whole genome shotgun (WGS) entry which is preliminary data.</text>
</comment>
<dbReference type="SUPFAM" id="SSF158472">
    <property type="entry name" value="HAMP domain-like"/>
    <property type="match status" value="1"/>
</dbReference>
<dbReference type="Proteomes" id="UP000019486">
    <property type="component" value="Unassembled WGS sequence"/>
</dbReference>
<dbReference type="SUPFAM" id="SSF55874">
    <property type="entry name" value="ATPase domain of HSP90 chaperone/DNA topoisomerase II/histidine kinase"/>
    <property type="match status" value="1"/>
</dbReference>
<reference evidence="10 11" key="1">
    <citation type="submission" date="2013-08" db="EMBL/GenBank/DDBJ databases">
        <title>The genome sequence of Skermanella stibiiresistens.</title>
        <authorList>
            <person name="Zhu W."/>
            <person name="Wang G."/>
        </authorList>
    </citation>
    <scope>NUCLEOTIDE SEQUENCE [LARGE SCALE GENOMIC DNA]</scope>
    <source>
        <strain evidence="10 11">SB22</strain>
    </source>
</reference>
<dbReference type="InterPro" id="IPR003594">
    <property type="entry name" value="HATPase_dom"/>
</dbReference>
<dbReference type="AlphaFoldDB" id="W9GZ05"/>
<name>W9GZ05_9PROT</name>
<dbReference type="PRINTS" id="PR00344">
    <property type="entry name" value="BCTRLSENSOR"/>
</dbReference>
<evidence type="ECO:0000256" key="1">
    <source>
        <dbReference type="ARBA" id="ARBA00000085"/>
    </source>
</evidence>
<evidence type="ECO:0000256" key="3">
    <source>
        <dbReference type="ARBA" id="ARBA00012438"/>
    </source>
</evidence>
<dbReference type="SMART" id="SM00387">
    <property type="entry name" value="HATPase_c"/>
    <property type="match status" value="1"/>
</dbReference>
<evidence type="ECO:0000256" key="6">
    <source>
        <dbReference type="ARBA" id="ARBA00022777"/>
    </source>
</evidence>
<comment type="catalytic activity">
    <reaction evidence="1">
        <text>ATP + protein L-histidine = ADP + protein N-phospho-L-histidine.</text>
        <dbReference type="EC" id="2.7.13.3"/>
    </reaction>
</comment>
<keyword evidence="6 10" id="KW-0418">Kinase</keyword>
<dbReference type="Gene3D" id="6.10.340.10">
    <property type="match status" value="1"/>
</dbReference>
<evidence type="ECO:0000313" key="11">
    <source>
        <dbReference type="Proteomes" id="UP000019486"/>
    </source>
</evidence>
<keyword evidence="5" id="KW-0808">Transferase</keyword>
<dbReference type="EMBL" id="AVFL01000024">
    <property type="protein sequence ID" value="EWY37677.1"/>
    <property type="molecule type" value="Genomic_DNA"/>
</dbReference>
<feature type="domain" description="HAMP" evidence="9">
    <location>
        <begin position="176"/>
        <end position="229"/>
    </location>
</feature>
<dbReference type="GO" id="GO:0007165">
    <property type="term" value="P:signal transduction"/>
    <property type="evidence" value="ECO:0007669"/>
    <property type="project" value="InterPro"/>
</dbReference>
<evidence type="ECO:0000256" key="2">
    <source>
        <dbReference type="ARBA" id="ARBA00004370"/>
    </source>
</evidence>
<keyword evidence="4" id="KW-0597">Phosphoprotein</keyword>
<feature type="transmembrane region" description="Helical" evidence="7">
    <location>
        <begin position="153"/>
        <end position="175"/>
    </location>
</feature>
<dbReference type="PROSITE" id="PS50109">
    <property type="entry name" value="HIS_KIN"/>
    <property type="match status" value="1"/>
</dbReference>
<dbReference type="SMART" id="SM00304">
    <property type="entry name" value="HAMP"/>
    <property type="match status" value="1"/>
</dbReference>
<protein>
    <recommendedName>
        <fullName evidence="3">histidine kinase</fullName>
        <ecNumber evidence="3">2.7.13.3</ecNumber>
    </recommendedName>
</protein>
<accession>W9GZ05</accession>
<dbReference type="PROSITE" id="PS50885">
    <property type="entry name" value="HAMP"/>
    <property type="match status" value="1"/>
</dbReference>
<feature type="transmembrane region" description="Helical" evidence="7">
    <location>
        <begin position="12"/>
        <end position="35"/>
    </location>
</feature>
<evidence type="ECO:0000256" key="5">
    <source>
        <dbReference type="ARBA" id="ARBA00022679"/>
    </source>
</evidence>
<dbReference type="EC" id="2.7.13.3" evidence="3"/>
<gene>
    <name evidence="10" type="ORF">N825_16630</name>
</gene>
<dbReference type="Gene3D" id="1.10.287.130">
    <property type="match status" value="1"/>
</dbReference>